<dbReference type="InterPro" id="IPR002657">
    <property type="entry name" value="BilAc:Na_symport/Acr3"/>
</dbReference>
<gene>
    <name evidence="8" type="ORF">Pyn_35650</name>
</gene>
<keyword evidence="4 7" id="KW-0812">Transmembrane</keyword>
<protein>
    <submittedName>
        <fullName evidence="8">Putative sodium/metabolite cotransporter BASS2 chloroplastic</fullName>
    </submittedName>
</protein>
<evidence type="ECO:0000313" key="8">
    <source>
        <dbReference type="EMBL" id="PQQ16134.1"/>
    </source>
</evidence>
<name>A0A314ZF43_PRUYE</name>
<dbReference type="OrthoDB" id="203097at2759"/>
<evidence type="ECO:0000256" key="2">
    <source>
        <dbReference type="ARBA" id="ARBA00004141"/>
    </source>
</evidence>
<keyword evidence="5 7" id="KW-1133">Transmembrane helix</keyword>
<evidence type="ECO:0000256" key="4">
    <source>
        <dbReference type="ARBA" id="ARBA00022692"/>
    </source>
</evidence>
<dbReference type="InterPro" id="IPR038770">
    <property type="entry name" value="Na+/solute_symporter_sf"/>
</dbReference>
<dbReference type="PANTHER" id="PTHR10361">
    <property type="entry name" value="SODIUM-BILE ACID COTRANSPORTER"/>
    <property type="match status" value="1"/>
</dbReference>
<comment type="similarity">
    <text evidence="3">Belongs to the bile acid:sodium symporter (BASS) (TC 2.A.28) family.</text>
</comment>
<keyword evidence="9" id="KW-1185">Reference proteome</keyword>
<evidence type="ECO:0000256" key="6">
    <source>
        <dbReference type="ARBA" id="ARBA00023136"/>
    </source>
</evidence>
<feature type="transmembrane region" description="Helical" evidence="7">
    <location>
        <begin position="64"/>
        <end position="82"/>
    </location>
</feature>
<dbReference type="GO" id="GO:0009941">
    <property type="term" value="C:chloroplast envelope"/>
    <property type="evidence" value="ECO:0007669"/>
    <property type="project" value="UniProtKB-SubCell"/>
</dbReference>
<accession>A0A314ZF43</accession>
<sequence length="187" mass="19811">MTVCTTLGAVPLTPPLTKILAGTYVPVDAAKLSISTMQIVVAPILLGSYMLSAFPSVVKIVIPFAPLFAVLASCITACIVFSENVVRLKASMVAVTLPADLSLMAHAETVLSGEVGVCVVVEKAQGWYAKFFFGCGFGHFSFHLAGGCIARSIVCCDYEYNGKQSGILSEIYVHPSESKETPTIEVK</sequence>
<evidence type="ECO:0000256" key="1">
    <source>
        <dbReference type="ARBA" id="ARBA00004119"/>
    </source>
</evidence>
<reference evidence="8 9" key="1">
    <citation type="submission" date="2018-02" db="EMBL/GenBank/DDBJ databases">
        <title>Draft genome of wild Prunus yedoensis var. nudiflora.</title>
        <authorList>
            <person name="Baek S."/>
            <person name="Kim J.-H."/>
            <person name="Choi K."/>
            <person name="Kim G.-B."/>
            <person name="Cho A."/>
            <person name="Jang H."/>
            <person name="Shin C.-H."/>
            <person name="Yu H.-J."/>
            <person name="Mun J.-H."/>
        </authorList>
    </citation>
    <scope>NUCLEOTIDE SEQUENCE [LARGE SCALE GENOMIC DNA]</scope>
    <source>
        <strain evidence="9">cv. Jeju island</strain>
        <tissue evidence="8">Leaf</tissue>
    </source>
</reference>
<dbReference type="Gene3D" id="1.20.1530.20">
    <property type="match status" value="1"/>
</dbReference>
<dbReference type="EMBL" id="PJQY01000203">
    <property type="protein sequence ID" value="PQQ16134.1"/>
    <property type="molecule type" value="Genomic_DNA"/>
</dbReference>
<feature type="transmembrane region" description="Helical" evidence="7">
    <location>
        <begin position="39"/>
        <end position="58"/>
    </location>
</feature>
<evidence type="ECO:0000256" key="3">
    <source>
        <dbReference type="ARBA" id="ARBA00006528"/>
    </source>
</evidence>
<evidence type="ECO:0000313" key="9">
    <source>
        <dbReference type="Proteomes" id="UP000250321"/>
    </source>
</evidence>
<comment type="subcellular location">
    <subcellularLocation>
        <location evidence="2">Membrane</location>
        <topology evidence="2">Multi-pass membrane protein</topology>
    </subcellularLocation>
    <subcellularLocation>
        <location evidence="1">Plastid</location>
        <location evidence="1">Chloroplast envelope</location>
    </subcellularLocation>
</comment>
<dbReference type="GO" id="GO:0016020">
    <property type="term" value="C:membrane"/>
    <property type="evidence" value="ECO:0007669"/>
    <property type="project" value="UniProtKB-SubCell"/>
</dbReference>
<keyword evidence="6 7" id="KW-0472">Membrane</keyword>
<dbReference type="AlphaFoldDB" id="A0A314ZF43"/>
<organism evidence="8 9">
    <name type="scientific">Prunus yedoensis var. nudiflora</name>
    <dbReference type="NCBI Taxonomy" id="2094558"/>
    <lineage>
        <taxon>Eukaryota</taxon>
        <taxon>Viridiplantae</taxon>
        <taxon>Streptophyta</taxon>
        <taxon>Embryophyta</taxon>
        <taxon>Tracheophyta</taxon>
        <taxon>Spermatophyta</taxon>
        <taxon>Magnoliopsida</taxon>
        <taxon>eudicotyledons</taxon>
        <taxon>Gunneridae</taxon>
        <taxon>Pentapetalae</taxon>
        <taxon>rosids</taxon>
        <taxon>fabids</taxon>
        <taxon>Rosales</taxon>
        <taxon>Rosaceae</taxon>
        <taxon>Amygdaloideae</taxon>
        <taxon>Amygdaleae</taxon>
        <taxon>Prunus</taxon>
    </lineage>
</organism>
<proteinExistence type="inferred from homology"/>
<comment type="caution">
    <text evidence="8">The sequence shown here is derived from an EMBL/GenBank/DDBJ whole genome shotgun (WGS) entry which is preliminary data.</text>
</comment>
<dbReference type="Proteomes" id="UP000250321">
    <property type="component" value="Unassembled WGS sequence"/>
</dbReference>
<dbReference type="InterPro" id="IPR004710">
    <property type="entry name" value="Bilac:Na_transpt"/>
</dbReference>
<evidence type="ECO:0000256" key="7">
    <source>
        <dbReference type="SAM" id="Phobius"/>
    </source>
</evidence>
<dbReference type="PANTHER" id="PTHR10361:SF66">
    <property type="entry name" value="OS12G0170300 PROTEIN"/>
    <property type="match status" value="1"/>
</dbReference>
<dbReference type="Pfam" id="PF01758">
    <property type="entry name" value="SBF"/>
    <property type="match status" value="1"/>
</dbReference>
<evidence type="ECO:0000256" key="5">
    <source>
        <dbReference type="ARBA" id="ARBA00022989"/>
    </source>
</evidence>